<organism evidence="4 5">
    <name type="scientific">Yersinia enterocolitica</name>
    <dbReference type="NCBI Taxonomy" id="630"/>
    <lineage>
        <taxon>Bacteria</taxon>
        <taxon>Pseudomonadati</taxon>
        <taxon>Pseudomonadota</taxon>
        <taxon>Gammaproteobacteria</taxon>
        <taxon>Enterobacterales</taxon>
        <taxon>Yersiniaceae</taxon>
        <taxon>Yersinia</taxon>
    </lineage>
</organism>
<evidence type="ECO:0000313" key="4">
    <source>
        <dbReference type="EMBL" id="CNF67116.1"/>
    </source>
</evidence>
<dbReference type="Gene3D" id="3.60.60.10">
    <property type="entry name" value="Penicillin V Acylase, Chain A"/>
    <property type="match status" value="1"/>
</dbReference>
<dbReference type="RefSeq" id="WP_050130962.1">
    <property type="nucleotide sequence ID" value="NZ_CHYV01000005.1"/>
</dbReference>
<dbReference type="InterPro" id="IPR029055">
    <property type="entry name" value="Ntn_hydrolases_N"/>
</dbReference>
<dbReference type="InterPro" id="IPR052193">
    <property type="entry name" value="Peptidase_C59"/>
</dbReference>
<evidence type="ECO:0000256" key="1">
    <source>
        <dbReference type="ARBA" id="ARBA00006625"/>
    </source>
</evidence>
<evidence type="ECO:0000259" key="3">
    <source>
        <dbReference type="Pfam" id="PF02275"/>
    </source>
</evidence>
<dbReference type="PANTHER" id="PTHR35527:SF2">
    <property type="entry name" value="HYDROLASE"/>
    <property type="match status" value="1"/>
</dbReference>
<sequence>MCTFFHIKAKNDAVIVGRAMDFGIPLNPAFYIHKRGDSLGSSISVDGESIDMPELDIGKSLYGYVGVGVTYKFIPFTNRIITDGMNEAGLNASMLFIENTKYQHFVNPKTSIPAFIMCNWVLGHCGNVQEAREKLPHHQFYMPALMASDLPLYMSLVDKTGESIVVQFQDGEMKIHENPIGLSTNGPWFPWHLDNISNYANITKDTPEPFKMNDFEVKPKDGTGLLGIPGDFTSVSRFVRVAYEKHFLAQPTDNDQAYEQATHILNSVDFGSGVKHGGREDRNTYIFTRWATIKDLDKGIIAIRTHNNMQLRAIDLSKIDFGAIKNHIVHIPNLEPMTFIKNSVSDKFENETGC</sequence>
<proteinExistence type="inferred from homology"/>
<reference evidence="4 5" key="1">
    <citation type="submission" date="2015-03" db="EMBL/GenBank/DDBJ databases">
        <authorList>
            <consortium name="Pathogen Informatics"/>
            <person name="Murphy D."/>
        </authorList>
    </citation>
    <scope>NUCLEOTIDE SEQUENCE [LARGE SCALE GENOMIC DNA]</scope>
    <source>
        <strain evidence="4 5">IP27818</strain>
    </source>
</reference>
<accession>A0A9P1PVC5</accession>
<feature type="domain" description="Choloylglycine hydrolase/NAAA C-terminal" evidence="3">
    <location>
        <begin position="2"/>
        <end position="320"/>
    </location>
</feature>
<comment type="caution">
    <text evidence="4">The sequence shown here is derived from an EMBL/GenBank/DDBJ whole genome shotgun (WGS) entry which is preliminary data.</text>
</comment>
<name>A0A9P1PVC5_YEREN</name>
<dbReference type="PANTHER" id="PTHR35527">
    <property type="entry name" value="CHOLOYLGLYCINE HYDROLASE"/>
    <property type="match status" value="1"/>
</dbReference>
<evidence type="ECO:0000313" key="5">
    <source>
        <dbReference type="Proteomes" id="UP000041356"/>
    </source>
</evidence>
<dbReference type="GO" id="GO:0008953">
    <property type="term" value="F:penicillin amidase activity"/>
    <property type="evidence" value="ECO:0007669"/>
    <property type="project" value="UniProtKB-EC"/>
</dbReference>
<dbReference type="SUPFAM" id="SSF56235">
    <property type="entry name" value="N-terminal nucleophile aminohydrolases (Ntn hydrolases)"/>
    <property type="match status" value="1"/>
</dbReference>
<dbReference type="InterPro" id="IPR029132">
    <property type="entry name" value="CBAH/NAAA_C"/>
</dbReference>
<dbReference type="EMBL" id="CPZF01000004">
    <property type="protein sequence ID" value="CNF67116.1"/>
    <property type="molecule type" value="Genomic_DNA"/>
</dbReference>
<gene>
    <name evidence="4" type="ORF">ERS137939_02095</name>
</gene>
<keyword evidence="2 4" id="KW-0378">Hydrolase</keyword>
<protein>
    <submittedName>
        <fullName evidence="4">Choloylglycine hydrolase</fullName>
        <ecNumber evidence="4">3.5.1.11</ecNumber>
    </submittedName>
</protein>
<dbReference type="Proteomes" id="UP000041356">
    <property type="component" value="Unassembled WGS sequence"/>
</dbReference>
<dbReference type="EC" id="3.5.1.11" evidence="4"/>
<dbReference type="Pfam" id="PF02275">
    <property type="entry name" value="CBAH"/>
    <property type="match status" value="1"/>
</dbReference>
<dbReference type="AlphaFoldDB" id="A0A9P1PVC5"/>
<comment type="similarity">
    <text evidence="1">Belongs to the peptidase C59 family.</text>
</comment>
<evidence type="ECO:0000256" key="2">
    <source>
        <dbReference type="ARBA" id="ARBA00022801"/>
    </source>
</evidence>